<keyword evidence="1 2" id="KW-0175">Coiled coil</keyword>
<organism evidence="3 4">
    <name type="scientific">Aquarana catesbeiana</name>
    <name type="common">American bullfrog</name>
    <name type="synonym">Rana catesbeiana</name>
    <dbReference type="NCBI Taxonomy" id="8400"/>
    <lineage>
        <taxon>Eukaryota</taxon>
        <taxon>Metazoa</taxon>
        <taxon>Chordata</taxon>
        <taxon>Craniata</taxon>
        <taxon>Vertebrata</taxon>
        <taxon>Euteleostomi</taxon>
        <taxon>Amphibia</taxon>
        <taxon>Batrachia</taxon>
        <taxon>Anura</taxon>
        <taxon>Neobatrachia</taxon>
        <taxon>Ranoidea</taxon>
        <taxon>Ranidae</taxon>
        <taxon>Aquarana</taxon>
    </lineage>
</organism>
<accession>A0A2G9P2E9</accession>
<dbReference type="PANTHER" id="PTHR14043:SF5">
    <property type="entry name" value="HOMEOBOX PROTEIN CUT-LIKE 2"/>
    <property type="match status" value="1"/>
</dbReference>
<dbReference type="EMBL" id="KV922919">
    <property type="protein sequence ID" value="PIN97040.1"/>
    <property type="molecule type" value="Genomic_DNA"/>
</dbReference>
<dbReference type="OrthoDB" id="10257567at2759"/>
<reference evidence="4" key="1">
    <citation type="journal article" date="2017" name="Nat. Commun.">
        <title>The North American bullfrog draft genome provides insight into hormonal regulation of long noncoding RNA.</title>
        <authorList>
            <person name="Hammond S.A."/>
            <person name="Warren R.L."/>
            <person name="Vandervalk B.P."/>
            <person name="Kucuk E."/>
            <person name="Khan H."/>
            <person name="Gibb E.A."/>
            <person name="Pandoh P."/>
            <person name="Kirk H."/>
            <person name="Zhao Y."/>
            <person name="Jones M."/>
            <person name="Mungall A.J."/>
            <person name="Coope R."/>
            <person name="Pleasance S."/>
            <person name="Moore R.A."/>
            <person name="Holt R.A."/>
            <person name="Round J.M."/>
            <person name="Ohora S."/>
            <person name="Walle B.V."/>
            <person name="Veldhoen N."/>
            <person name="Helbing C.C."/>
            <person name="Birol I."/>
        </authorList>
    </citation>
    <scope>NUCLEOTIDE SEQUENCE [LARGE SCALE GENOMIC DNA]</scope>
</reference>
<evidence type="ECO:0000256" key="1">
    <source>
        <dbReference type="ARBA" id="ARBA00023054"/>
    </source>
</evidence>
<dbReference type="GO" id="GO:0005634">
    <property type="term" value="C:nucleus"/>
    <property type="evidence" value="ECO:0007669"/>
    <property type="project" value="TreeGrafter"/>
</dbReference>
<sequence length="134" mass="14911">MSRCYIFLCSTLFRADEVGMIMTNLEKAHRRAEAAQREVESLREQLSSVNNSIRLTCCSPPGSTTLNSADKTSFSLCSGSHLEAALAVKDREILRLLKDIQHLQNSIQELEESSSNQIAELEQQLVIKTEAIAV</sequence>
<dbReference type="Proteomes" id="UP000228934">
    <property type="component" value="Unassembled WGS sequence"/>
</dbReference>
<dbReference type="GO" id="GO:0000981">
    <property type="term" value="F:DNA-binding transcription factor activity, RNA polymerase II-specific"/>
    <property type="evidence" value="ECO:0007669"/>
    <property type="project" value="TreeGrafter"/>
</dbReference>
<dbReference type="AlphaFoldDB" id="A0A2G9P2E9"/>
<dbReference type="PANTHER" id="PTHR14043">
    <property type="entry name" value="CCAAT DISPLACEMENT PROTEIN-RELATED"/>
    <property type="match status" value="1"/>
</dbReference>
<keyword evidence="4" id="KW-1185">Reference proteome</keyword>
<feature type="coiled-coil region" evidence="2">
    <location>
        <begin position="93"/>
        <end position="124"/>
    </location>
</feature>
<protein>
    <submittedName>
        <fullName evidence="3">Uncharacterized protein</fullName>
    </submittedName>
</protein>
<feature type="coiled-coil region" evidence="2">
    <location>
        <begin position="22"/>
        <end position="52"/>
    </location>
</feature>
<evidence type="ECO:0000313" key="3">
    <source>
        <dbReference type="EMBL" id="PIN97040.1"/>
    </source>
</evidence>
<evidence type="ECO:0000256" key="2">
    <source>
        <dbReference type="SAM" id="Coils"/>
    </source>
</evidence>
<gene>
    <name evidence="3" type="ORF">AB205_0057950</name>
</gene>
<name>A0A2G9P2E9_AQUCT</name>
<dbReference type="GO" id="GO:0000977">
    <property type="term" value="F:RNA polymerase II transcription regulatory region sequence-specific DNA binding"/>
    <property type="evidence" value="ECO:0007669"/>
    <property type="project" value="TreeGrafter"/>
</dbReference>
<evidence type="ECO:0000313" key="4">
    <source>
        <dbReference type="Proteomes" id="UP000228934"/>
    </source>
</evidence>
<proteinExistence type="predicted"/>